<dbReference type="InterPro" id="IPR045276">
    <property type="entry name" value="YbiO_bact"/>
</dbReference>
<dbReference type="RefSeq" id="WP_234219801.1">
    <property type="nucleotide sequence ID" value="NZ_JAGQAF010000005.1"/>
</dbReference>
<gene>
    <name evidence="10" type="ORF">KBY27_10815</name>
</gene>
<dbReference type="GO" id="GO:0008381">
    <property type="term" value="F:mechanosensitive monoatomic ion channel activity"/>
    <property type="evidence" value="ECO:0007669"/>
    <property type="project" value="InterPro"/>
</dbReference>
<evidence type="ECO:0000256" key="7">
    <source>
        <dbReference type="SAM" id="Phobius"/>
    </source>
</evidence>
<protein>
    <submittedName>
        <fullName evidence="10">Mechanosensitive ion channel family protein</fullName>
    </submittedName>
</protein>
<sequence length="305" mass="33715">MFDDVLLTSKTNEITSTTKVLIVLLGGSIVVLIVLTLLRRYLLWQQIERSALEGTDRIQSSRALSVVPLVRAILISFTVVIAGLTALSEAGVNIGPMLAGAGIVGIVLGMGAQSLLRDILAGLFFVFDDAFRIGEYVEIGERRGTVENISLRSMQIRHHRGALQTVPYGKIDAVSNLSRDWTVTKLNFHLPQDTNIMKVKEIVKRVSAELMKHEELGPTFIAPLKFQGIYDIDLYGLTVRVKFTSVPGEQFTARREIYSRLKEAFAENGIEFARRSVAIEGSHMSDEPTIRVAAAAEDTENSVER</sequence>
<feature type="transmembrane region" description="Helical" evidence="7">
    <location>
        <begin position="20"/>
        <end position="42"/>
    </location>
</feature>
<comment type="caution">
    <text evidence="10">The sequence shown here is derived from an EMBL/GenBank/DDBJ whole genome shotgun (WGS) entry which is preliminary data.</text>
</comment>
<dbReference type="SUPFAM" id="SSF50182">
    <property type="entry name" value="Sm-like ribonucleoproteins"/>
    <property type="match status" value="1"/>
</dbReference>
<dbReference type="InterPro" id="IPR049278">
    <property type="entry name" value="MS_channel_C"/>
</dbReference>
<evidence type="ECO:0000259" key="9">
    <source>
        <dbReference type="Pfam" id="PF21082"/>
    </source>
</evidence>
<keyword evidence="5 7" id="KW-1133">Transmembrane helix</keyword>
<dbReference type="Gene3D" id="2.30.30.60">
    <property type="match status" value="1"/>
</dbReference>
<dbReference type="SUPFAM" id="SSF82861">
    <property type="entry name" value="Mechanosensitive channel protein MscS (YggB), transmembrane region"/>
    <property type="match status" value="1"/>
</dbReference>
<accession>A0A9Q3WLH7</accession>
<evidence type="ECO:0000313" key="11">
    <source>
        <dbReference type="Proteomes" id="UP000813672"/>
    </source>
</evidence>
<comment type="subcellular location">
    <subcellularLocation>
        <location evidence="1">Cell membrane</location>
        <topology evidence="1">Multi-pass membrane protein</topology>
    </subcellularLocation>
</comment>
<evidence type="ECO:0000256" key="3">
    <source>
        <dbReference type="ARBA" id="ARBA00022475"/>
    </source>
</evidence>
<keyword evidence="4 7" id="KW-0812">Transmembrane</keyword>
<dbReference type="PANTHER" id="PTHR30460">
    <property type="entry name" value="MODERATE CONDUCTANCE MECHANOSENSITIVE CHANNEL YBIO"/>
    <property type="match status" value="1"/>
</dbReference>
<name>A0A9Q3WLH7_9RHOB</name>
<dbReference type="AlphaFoldDB" id="A0A9Q3WLH7"/>
<organism evidence="10 11">
    <name type="scientific">Ruegeria pomeroyi</name>
    <dbReference type="NCBI Taxonomy" id="89184"/>
    <lineage>
        <taxon>Bacteria</taxon>
        <taxon>Pseudomonadati</taxon>
        <taxon>Pseudomonadota</taxon>
        <taxon>Alphaproteobacteria</taxon>
        <taxon>Rhodobacterales</taxon>
        <taxon>Roseobacteraceae</taxon>
        <taxon>Ruegeria</taxon>
    </lineage>
</organism>
<dbReference type="InterPro" id="IPR010920">
    <property type="entry name" value="LSM_dom_sf"/>
</dbReference>
<feature type="transmembrane region" description="Helical" evidence="7">
    <location>
        <begin position="63"/>
        <end position="88"/>
    </location>
</feature>
<dbReference type="Gene3D" id="3.30.70.100">
    <property type="match status" value="1"/>
</dbReference>
<evidence type="ECO:0000256" key="4">
    <source>
        <dbReference type="ARBA" id="ARBA00022692"/>
    </source>
</evidence>
<proteinExistence type="inferred from homology"/>
<evidence type="ECO:0000256" key="1">
    <source>
        <dbReference type="ARBA" id="ARBA00004651"/>
    </source>
</evidence>
<evidence type="ECO:0000256" key="6">
    <source>
        <dbReference type="ARBA" id="ARBA00023136"/>
    </source>
</evidence>
<dbReference type="Pfam" id="PF00924">
    <property type="entry name" value="MS_channel_2nd"/>
    <property type="match status" value="1"/>
</dbReference>
<dbReference type="InterPro" id="IPR011014">
    <property type="entry name" value="MscS_channel_TM-2"/>
</dbReference>
<feature type="domain" description="Mechanosensitive ion channel MscS C-terminal" evidence="9">
    <location>
        <begin position="185"/>
        <end position="272"/>
    </location>
</feature>
<evidence type="ECO:0000313" key="10">
    <source>
        <dbReference type="EMBL" id="MCE8537949.1"/>
    </source>
</evidence>
<dbReference type="InterPro" id="IPR011066">
    <property type="entry name" value="MscS_channel_C_sf"/>
</dbReference>
<dbReference type="InterPro" id="IPR023408">
    <property type="entry name" value="MscS_beta-dom_sf"/>
</dbReference>
<dbReference type="PANTHER" id="PTHR30460:SF0">
    <property type="entry name" value="MODERATE CONDUCTANCE MECHANOSENSITIVE CHANNEL YBIO"/>
    <property type="match status" value="1"/>
</dbReference>
<evidence type="ECO:0000256" key="5">
    <source>
        <dbReference type="ARBA" id="ARBA00022989"/>
    </source>
</evidence>
<feature type="domain" description="Mechanosensitive ion channel MscS" evidence="8">
    <location>
        <begin position="115"/>
        <end position="179"/>
    </location>
</feature>
<comment type="similarity">
    <text evidence="2">Belongs to the MscS (TC 1.A.23) family.</text>
</comment>
<dbReference type="InterPro" id="IPR006685">
    <property type="entry name" value="MscS_channel_2nd"/>
</dbReference>
<keyword evidence="3" id="KW-1003">Cell membrane</keyword>
<dbReference type="EMBL" id="JAGQAF010000005">
    <property type="protein sequence ID" value="MCE8537949.1"/>
    <property type="molecule type" value="Genomic_DNA"/>
</dbReference>
<dbReference type="GO" id="GO:0005886">
    <property type="term" value="C:plasma membrane"/>
    <property type="evidence" value="ECO:0007669"/>
    <property type="project" value="UniProtKB-SubCell"/>
</dbReference>
<keyword evidence="6 7" id="KW-0472">Membrane</keyword>
<reference evidence="10" key="1">
    <citation type="journal article" date="2021" name="Environ. Microbiol.">
        <title>Cryptic niche differentiation of novel sediment ecotypes of Rugeria pomeroyi correlates with nitrate respiration.</title>
        <authorList>
            <person name="Lin X."/>
            <person name="McNichol J."/>
            <person name="Chu X."/>
            <person name="Qian Y."/>
            <person name="Luo H."/>
        </authorList>
    </citation>
    <scope>NUCLEOTIDE SEQUENCE</scope>
    <source>
        <strain evidence="10">SZCCDBB064</strain>
    </source>
</reference>
<feature type="transmembrane region" description="Helical" evidence="7">
    <location>
        <begin position="94"/>
        <end position="116"/>
    </location>
</feature>
<dbReference type="Proteomes" id="UP000813672">
    <property type="component" value="Unassembled WGS sequence"/>
</dbReference>
<evidence type="ECO:0000256" key="2">
    <source>
        <dbReference type="ARBA" id="ARBA00008017"/>
    </source>
</evidence>
<dbReference type="SUPFAM" id="SSF82689">
    <property type="entry name" value="Mechanosensitive channel protein MscS (YggB), C-terminal domain"/>
    <property type="match status" value="1"/>
</dbReference>
<evidence type="ECO:0000259" key="8">
    <source>
        <dbReference type="Pfam" id="PF00924"/>
    </source>
</evidence>
<dbReference type="Gene3D" id="1.10.287.1260">
    <property type="match status" value="1"/>
</dbReference>
<dbReference type="Pfam" id="PF21082">
    <property type="entry name" value="MS_channel_3rd"/>
    <property type="match status" value="1"/>
</dbReference>